<feature type="coiled-coil region" evidence="3">
    <location>
        <begin position="130"/>
        <end position="157"/>
    </location>
</feature>
<name>A0A284QLL9_ARMOS</name>
<evidence type="ECO:0000256" key="1">
    <source>
        <dbReference type="ARBA" id="ARBA00022737"/>
    </source>
</evidence>
<evidence type="ECO:0000256" key="4">
    <source>
        <dbReference type="SAM" id="MobiDB-lite"/>
    </source>
</evidence>
<evidence type="ECO:0000256" key="2">
    <source>
        <dbReference type="PROSITE-ProRule" id="PRU00401"/>
    </source>
</evidence>
<dbReference type="InterPro" id="IPR004018">
    <property type="entry name" value="RPEL_repeat"/>
</dbReference>
<sequence>MTGIAITLDISCSPLFPQHDYVEQPSSRSFSSSSSSSSSSAHSSAQSSTSSVDRFSSPYSSELVSLLLSRSTTAYSASAKRFCSTVTRLSEQEKPLPALPLSCSPHIPPHEIISFLDLMEALDADVDLQVSRIKEHIDEARKLVLAYKEERETKREQTRKDRELVKSQTKEIGSDFWLGTAGSNSYAASRPQHTRQTSLDPDAMQNLEKRLSERPDKNELVERNILKDDKGIAPALVAAKEKLQRSQLEDKLDHALQQRPKAEELVKGGILLESEAPVEQE</sequence>
<keyword evidence="6" id="KW-1185">Reference proteome</keyword>
<dbReference type="EMBL" id="FUEG01000001">
    <property type="protein sequence ID" value="SJK97365.1"/>
    <property type="molecule type" value="Genomic_DNA"/>
</dbReference>
<accession>A0A284QLL9</accession>
<feature type="region of interest" description="Disordered" evidence="4">
    <location>
        <begin position="23"/>
        <end position="56"/>
    </location>
</feature>
<dbReference type="STRING" id="47428.A0A284QLL9"/>
<dbReference type="OrthoDB" id="3018737at2759"/>
<feature type="coiled-coil region" evidence="3">
    <location>
        <begin position="238"/>
        <end position="265"/>
    </location>
</feature>
<evidence type="ECO:0000256" key="3">
    <source>
        <dbReference type="SAM" id="Coils"/>
    </source>
</evidence>
<dbReference type="Proteomes" id="UP000219338">
    <property type="component" value="Unassembled WGS sequence"/>
</dbReference>
<feature type="repeat" description="RPEL" evidence="2">
    <location>
        <begin position="205"/>
        <end position="230"/>
    </location>
</feature>
<dbReference type="SMART" id="SM00707">
    <property type="entry name" value="RPEL"/>
    <property type="match status" value="2"/>
</dbReference>
<dbReference type="OMA" id="LFPQHDY"/>
<feature type="region of interest" description="Disordered" evidence="4">
    <location>
        <begin position="183"/>
        <end position="202"/>
    </location>
</feature>
<keyword evidence="3" id="KW-0175">Coiled coil</keyword>
<dbReference type="AlphaFoldDB" id="A0A284QLL9"/>
<dbReference type="Pfam" id="PF02755">
    <property type="entry name" value="RPEL"/>
    <property type="match status" value="2"/>
</dbReference>
<dbReference type="PROSITE" id="PS51073">
    <property type="entry name" value="RPEL"/>
    <property type="match status" value="1"/>
</dbReference>
<proteinExistence type="predicted"/>
<reference evidence="6" key="1">
    <citation type="journal article" date="2017" name="Nat. Ecol. Evol.">
        <title>Genome expansion and lineage-specific genetic innovations in the forest pathogenic fungi Armillaria.</title>
        <authorList>
            <person name="Sipos G."/>
            <person name="Prasanna A.N."/>
            <person name="Walter M.C."/>
            <person name="O'Connor E."/>
            <person name="Balint B."/>
            <person name="Krizsan K."/>
            <person name="Kiss B."/>
            <person name="Hess J."/>
            <person name="Varga T."/>
            <person name="Slot J."/>
            <person name="Riley R."/>
            <person name="Boka B."/>
            <person name="Rigling D."/>
            <person name="Barry K."/>
            <person name="Lee J."/>
            <person name="Mihaltcheva S."/>
            <person name="LaButti K."/>
            <person name="Lipzen A."/>
            <person name="Waldron R."/>
            <person name="Moloney N.M."/>
            <person name="Sperisen C."/>
            <person name="Kredics L."/>
            <person name="Vagvoelgyi C."/>
            <person name="Patrignani A."/>
            <person name="Fitzpatrick D."/>
            <person name="Nagy I."/>
            <person name="Doyle S."/>
            <person name="Anderson J.B."/>
            <person name="Grigoriev I.V."/>
            <person name="Gueldener U."/>
            <person name="Muensterkoetter M."/>
            <person name="Nagy L.G."/>
        </authorList>
    </citation>
    <scope>NUCLEOTIDE SEQUENCE [LARGE SCALE GENOMIC DNA]</scope>
    <source>
        <strain evidence="6">C18/9</strain>
    </source>
</reference>
<dbReference type="Gene3D" id="6.10.140.2040">
    <property type="match status" value="1"/>
</dbReference>
<gene>
    <name evidence="5" type="ORF">ARMOST_00617</name>
</gene>
<evidence type="ECO:0000313" key="6">
    <source>
        <dbReference type="Proteomes" id="UP000219338"/>
    </source>
</evidence>
<keyword evidence="1" id="KW-0677">Repeat</keyword>
<protein>
    <submittedName>
        <fullName evidence="5">Uncharacterized protein</fullName>
    </submittedName>
</protein>
<feature type="compositionally biased region" description="Low complexity" evidence="4">
    <location>
        <begin position="26"/>
        <end position="56"/>
    </location>
</feature>
<organism evidence="5 6">
    <name type="scientific">Armillaria ostoyae</name>
    <name type="common">Armillaria root rot fungus</name>
    <dbReference type="NCBI Taxonomy" id="47428"/>
    <lineage>
        <taxon>Eukaryota</taxon>
        <taxon>Fungi</taxon>
        <taxon>Dikarya</taxon>
        <taxon>Basidiomycota</taxon>
        <taxon>Agaricomycotina</taxon>
        <taxon>Agaricomycetes</taxon>
        <taxon>Agaricomycetidae</taxon>
        <taxon>Agaricales</taxon>
        <taxon>Marasmiineae</taxon>
        <taxon>Physalacriaceae</taxon>
        <taxon>Armillaria</taxon>
    </lineage>
</organism>
<evidence type="ECO:0000313" key="5">
    <source>
        <dbReference type="EMBL" id="SJK97365.1"/>
    </source>
</evidence>